<sequence length="199" mass="22876">MNRSAVDAVLEDAETEGNIGFKAMHDGGNLHSPEETPHAETSQVQPNENDSISTLRFLDLNKDMRWVVYDHLASAEYYTIVDPPFKLWYKDTRPPVELGRYSSWDSDTTEMKNVRRVKYYLDGDVPPHIQANIRQFYKLCPHRLLLASKEDVPTMTDFLSDLEQCTLSAPRWSNPMIPGTYGWEFTIVVTDICLMNEAK</sequence>
<dbReference type="AlphaFoldDB" id="A0A6A5V537"/>
<name>A0A6A5V537_9PLEO</name>
<evidence type="ECO:0000313" key="2">
    <source>
        <dbReference type="EMBL" id="KAF1972235.1"/>
    </source>
</evidence>
<proteinExistence type="predicted"/>
<keyword evidence="3" id="KW-1185">Reference proteome</keyword>
<organism evidence="2 3">
    <name type="scientific">Bimuria novae-zelandiae CBS 107.79</name>
    <dbReference type="NCBI Taxonomy" id="1447943"/>
    <lineage>
        <taxon>Eukaryota</taxon>
        <taxon>Fungi</taxon>
        <taxon>Dikarya</taxon>
        <taxon>Ascomycota</taxon>
        <taxon>Pezizomycotina</taxon>
        <taxon>Dothideomycetes</taxon>
        <taxon>Pleosporomycetidae</taxon>
        <taxon>Pleosporales</taxon>
        <taxon>Massarineae</taxon>
        <taxon>Didymosphaeriaceae</taxon>
        <taxon>Bimuria</taxon>
    </lineage>
</organism>
<evidence type="ECO:0000256" key="1">
    <source>
        <dbReference type="SAM" id="MobiDB-lite"/>
    </source>
</evidence>
<gene>
    <name evidence="2" type="ORF">BU23DRAFT_569237</name>
</gene>
<accession>A0A6A5V537</accession>
<feature type="compositionally biased region" description="Polar residues" evidence="1">
    <location>
        <begin position="39"/>
        <end position="50"/>
    </location>
</feature>
<evidence type="ECO:0000313" key="3">
    <source>
        <dbReference type="Proteomes" id="UP000800036"/>
    </source>
</evidence>
<dbReference type="Proteomes" id="UP000800036">
    <property type="component" value="Unassembled WGS sequence"/>
</dbReference>
<reference evidence="2" key="1">
    <citation type="journal article" date="2020" name="Stud. Mycol.">
        <title>101 Dothideomycetes genomes: a test case for predicting lifestyles and emergence of pathogens.</title>
        <authorList>
            <person name="Haridas S."/>
            <person name="Albert R."/>
            <person name="Binder M."/>
            <person name="Bloem J."/>
            <person name="Labutti K."/>
            <person name="Salamov A."/>
            <person name="Andreopoulos B."/>
            <person name="Baker S."/>
            <person name="Barry K."/>
            <person name="Bills G."/>
            <person name="Bluhm B."/>
            <person name="Cannon C."/>
            <person name="Castanera R."/>
            <person name="Culley D."/>
            <person name="Daum C."/>
            <person name="Ezra D."/>
            <person name="Gonzalez J."/>
            <person name="Henrissat B."/>
            <person name="Kuo A."/>
            <person name="Liang C."/>
            <person name="Lipzen A."/>
            <person name="Lutzoni F."/>
            <person name="Magnuson J."/>
            <person name="Mondo S."/>
            <person name="Nolan M."/>
            <person name="Ohm R."/>
            <person name="Pangilinan J."/>
            <person name="Park H.-J."/>
            <person name="Ramirez L."/>
            <person name="Alfaro M."/>
            <person name="Sun H."/>
            <person name="Tritt A."/>
            <person name="Yoshinaga Y."/>
            <person name="Zwiers L.-H."/>
            <person name="Turgeon B."/>
            <person name="Goodwin S."/>
            <person name="Spatafora J."/>
            <person name="Crous P."/>
            <person name="Grigoriev I."/>
        </authorList>
    </citation>
    <scope>NUCLEOTIDE SEQUENCE</scope>
    <source>
        <strain evidence="2">CBS 107.79</strain>
    </source>
</reference>
<dbReference type="EMBL" id="ML976688">
    <property type="protein sequence ID" value="KAF1972235.1"/>
    <property type="molecule type" value="Genomic_DNA"/>
</dbReference>
<feature type="region of interest" description="Disordered" evidence="1">
    <location>
        <begin position="20"/>
        <end position="50"/>
    </location>
</feature>
<protein>
    <submittedName>
        <fullName evidence="2">Uncharacterized protein</fullName>
    </submittedName>
</protein>